<dbReference type="SUPFAM" id="SSF52540">
    <property type="entry name" value="P-loop containing nucleoside triphosphate hydrolases"/>
    <property type="match status" value="1"/>
</dbReference>
<dbReference type="Pfam" id="PF02492">
    <property type="entry name" value="cobW"/>
    <property type="match status" value="1"/>
</dbReference>
<comment type="function">
    <text evidence="5">Zinc chaperone that directly transfers zinc cofactor to target proteins, thereby activating them. Zinc is transferred from the CXCC motif in the GTPase domain to the zinc binding site in target proteins in a process requiring GTP hydrolysis.</text>
</comment>
<feature type="domain" description="CobW C-terminal" evidence="8">
    <location>
        <begin position="262"/>
        <end position="356"/>
    </location>
</feature>
<dbReference type="Pfam" id="PF07683">
    <property type="entry name" value="CobW_C"/>
    <property type="match status" value="1"/>
</dbReference>
<dbReference type="PANTHER" id="PTHR13748">
    <property type="entry name" value="COBW-RELATED"/>
    <property type="match status" value="1"/>
</dbReference>
<comment type="catalytic activity">
    <reaction evidence="6">
        <text>GTP + H2O = GDP + phosphate + H(+)</text>
        <dbReference type="Rhea" id="RHEA:19669"/>
        <dbReference type="ChEBI" id="CHEBI:15377"/>
        <dbReference type="ChEBI" id="CHEBI:15378"/>
        <dbReference type="ChEBI" id="CHEBI:37565"/>
        <dbReference type="ChEBI" id="CHEBI:43474"/>
        <dbReference type="ChEBI" id="CHEBI:58189"/>
    </reaction>
    <physiologicalReaction direction="left-to-right" evidence="6">
        <dbReference type="Rhea" id="RHEA:19670"/>
    </physiologicalReaction>
</comment>
<dbReference type="GO" id="GO:0000166">
    <property type="term" value="F:nucleotide binding"/>
    <property type="evidence" value="ECO:0007669"/>
    <property type="project" value="UniProtKB-KW"/>
</dbReference>
<dbReference type="EMBL" id="JAPKNK010000005">
    <property type="protein sequence ID" value="MCX5570253.1"/>
    <property type="molecule type" value="Genomic_DNA"/>
</dbReference>
<dbReference type="AlphaFoldDB" id="A0A9X3E648"/>
<comment type="similarity">
    <text evidence="4">Belongs to the SIMIBI class G3E GTPase family. ZNG1 subfamily.</text>
</comment>
<keyword evidence="2" id="KW-0378">Hydrolase</keyword>
<sequence>MTAPDDGDSRITANVLTGFLGAGKTSLLKRLLALPSLSGTAVIINEFGEVGLDHLLVEAIDDDIVLLKSGCICCNIRTELKDALLSLFERSRNGEIPRFSRIAIETTGIADPAPIVATLSADPMLRHHFRVGNIVTVVDVPNGQSNLDGFVESQRQVAVADRIIVSKSDISPAEDTARLRARLEALNPAAEILELDETMQPDDALFMRDIHDSSARGAEVARWLKAETRALDAHGHHHHHGHDHGHSHHQAHEHDVNRHGDIRAFVLKGDAPLSWARFGLWLSMLLNRHGGEILRLKGLLDIEGNDSPVVIQGVQHLIHKPMHLDRWPEGVNGTHLVVIARGLDPVLVERSFRAFNGLSPLSGGLAKSA</sequence>
<dbReference type="PANTHER" id="PTHR13748:SF62">
    <property type="entry name" value="COBW DOMAIN-CONTAINING PROTEIN"/>
    <property type="match status" value="1"/>
</dbReference>
<gene>
    <name evidence="9" type="ORF">OSH07_13690</name>
</gene>
<evidence type="ECO:0000259" key="8">
    <source>
        <dbReference type="SMART" id="SM00833"/>
    </source>
</evidence>
<evidence type="ECO:0000256" key="6">
    <source>
        <dbReference type="ARBA" id="ARBA00049117"/>
    </source>
</evidence>
<dbReference type="InterPro" id="IPR036627">
    <property type="entry name" value="CobW-likC_sf"/>
</dbReference>
<evidence type="ECO:0000313" key="9">
    <source>
        <dbReference type="EMBL" id="MCX5570253.1"/>
    </source>
</evidence>
<name>A0A9X3E648_9HYPH</name>
<dbReference type="InterPro" id="IPR027417">
    <property type="entry name" value="P-loop_NTPase"/>
</dbReference>
<keyword evidence="10" id="KW-1185">Reference proteome</keyword>
<dbReference type="Proteomes" id="UP001144805">
    <property type="component" value="Unassembled WGS sequence"/>
</dbReference>
<feature type="region of interest" description="Disordered" evidence="7">
    <location>
        <begin position="233"/>
        <end position="254"/>
    </location>
</feature>
<dbReference type="GO" id="GO:0016787">
    <property type="term" value="F:hydrolase activity"/>
    <property type="evidence" value="ECO:0007669"/>
    <property type="project" value="UniProtKB-KW"/>
</dbReference>
<evidence type="ECO:0000256" key="2">
    <source>
        <dbReference type="ARBA" id="ARBA00022801"/>
    </source>
</evidence>
<feature type="compositionally biased region" description="Basic residues" evidence="7">
    <location>
        <begin position="235"/>
        <end position="249"/>
    </location>
</feature>
<organism evidence="9 10">
    <name type="scientific">Kaistia nematophila</name>
    <dbReference type="NCBI Taxonomy" id="2994654"/>
    <lineage>
        <taxon>Bacteria</taxon>
        <taxon>Pseudomonadati</taxon>
        <taxon>Pseudomonadota</taxon>
        <taxon>Alphaproteobacteria</taxon>
        <taxon>Hyphomicrobiales</taxon>
        <taxon>Kaistiaceae</taxon>
        <taxon>Kaistia</taxon>
    </lineage>
</organism>
<dbReference type="Gene3D" id="3.40.50.300">
    <property type="entry name" value="P-loop containing nucleotide triphosphate hydrolases"/>
    <property type="match status" value="1"/>
</dbReference>
<dbReference type="InterPro" id="IPR011629">
    <property type="entry name" value="CobW-like_C"/>
</dbReference>
<dbReference type="RefSeq" id="WP_266339220.1">
    <property type="nucleotide sequence ID" value="NZ_JAPKNK010000005.1"/>
</dbReference>
<accession>A0A9X3E648</accession>
<reference evidence="9" key="1">
    <citation type="submission" date="2022-11" db="EMBL/GenBank/DDBJ databases">
        <title>Biodiversity and phylogenetic relationships of bacteria.</title>
        <authorList>
            <person name="Machado R.A.R."/>
            <person name="Bhat A."/>
            <person name="Loulou A."/>
            <person name="Kallel S."/>
        </authorList>
    </citation>
    <scope>NUCLEOTIDE SEQUENCE</scope>
    <source>
        <strain evidence="9">K-TC2</strain>
    </source>
</reference>
<proteinExistence type="inferred from homology"/>
<protein>
    <submittedName>
        <fullName evidence="9">GTP-binding protein</fullName>
    </submittedName>
</protein>
<dbReference type="SUPFAM" id="SSF90002">
    <property type="entry name" value="Hypothetical protein YjiA, C-terminal domain"/>
    <property type="match status" value="1"/>
</dbReference>
<evidence type="ECO:0000256" key="5">
    <source>
        <dbReference type="ARBA" id="ARBA00045658"/>
    </source>
</evidence>
<dbReference type="GO" id="GO:0005737">
    <property type="term" value="C:cytoplasm"/>
    <property type="evidence" value="ECO:0007669"/>
    <property type="project" value="TreeGrafter"/>
</dbReference>
<evidence type="ECO:0000313" key="10">
    <source>
        <dbReference type="Proteomes" id="UP001144805"/>
    </source>
</evidence>
<evidence type="ECO:0000256" key="3">
    <source>
        <dbReference type="ARBA" id="ARBA00023186"/>
    </source>
</evidence>
<dbReference type="Gene3D" id="3.30.1220.10">
    <property type="entry name" value="CobW-like, C-terminal domain"/>
    <property type="match status" value="1"/>
</dbReference>
<evidence type="ECO:0000256" key="1">
    <source>
        <dbReference type="ARBA" id="ARBA00022741"/>
    </source>
</evidence>
<comment type="caution">
    <text evidence="9">The sequence shown here is derived from an EMBL/GenBank/DDBJ whole genome shotgun (WGS) entry which is preliminary data.</text>
</comment>
<evidence type="ECO:0000256" key="7">
    <source>
        <dbReference type="SAM" id="MobiDB-lite"/>
    </source>
</evidence>
<keyword evidence="1" id="KW-0547">Nucleotide-binding</keyword>
<dbReference type="SMART" id="SM00833">
    <property type="entry name" value="CobW_C"/>
    <property type="match status" value="1"/>
</dbReference>
<keyword evidence="3" id="KW-0143">Chaperone</keyword>
<dbReference type="InterPro" id="IPR051316">
    <property type="entry name" value="Zinc-reg_GTPase_activator"/>
</dbReference>
<dbReference type="InterPro" id="IPR003495">
    <property type="entry name" value="CobW/HypB/UreG_nucleotide-bd"/>
</dbReference>
<dbReference type="CDD" id="cd03112">
    <property type="entry name" value="CobW-like"/>
    <property type="match status" value="1"/>
</dbReference>
<evidence type="ECO:0000256" key="4">
    <source>
        <dbReference type="ARBA" id="ARBA00034320"/>
    </source>
</evidence>